<reference evidence="2" key="1">
    <citation type="journal article" date="2015" name="PLoS Genet.">
        <title>The dynamic genome and transcriptome of the human fungal pathogen Blastomyces and close relative Emmonsia.</title>
        <authorList>
            <person name="Munoz J.F."/>
            <person name="Gauthier G.M."/>
            <person name="Desjardins C.A."/>
            <person name="Gallo J.E."/>
            <person name="Holder J."/>
            <person name="Sullivan T.D."/>
            <person name="Marty A.J."/>
            <person name="Carmen J.C."/>
            <person name="Chen Z."/>
            <person name="Ding L."/>
            <person name="Gujja S."/>
            <person name="Magrini V."/>
            <person name="Misas E."/>
            <person name="Mitreva M."/>
            <person name="Priest M."/>
            <person name="Saif S."/>
            <person name="Whiston E.A."/>
            <person name="Young S."/>
            <person name="Zeng Q."/>
            <person name="Goldman W.E."/>
            <person name="Mardis E.R."/>
            <person name="Taylor J.W."/>
            <person name="McEwen J.G."/>
            <person name="Clay O.K."/>
            <person name="Klein B.S."/>
            <person name="Cuomo C.A."/>
        </authorList>
    </citation>
    <scope>NUCLEOTIDE SEQUENCE [LARGE SCALE GENOMIC DNA]</scope>
    <source>
        <strain evidence="2">UAMH 139</strain>
    </source>
</reference>
<organism evidence="1 2">
    <name type="scientific">Blastomyces silverae</name>
    <dbReference type="NCBI Taxonomy" id="2060906"/>
    <lineage>
        <taxon>Eukaryota</taxon>
        <taxon>Fungi</taxon>
        <taxon>Dikarya</taxon>
        <taxon>Ascomycota</taxon>
        <taxon>Pezizomycotina</taxon>
        <taxon>Eurotiomycetes</taxon>
        <taxon>Eurotiomycetidae</taxon>
        <taxon>Onygenales</taxon>
        <taxon>Ajellomycetaceae</taxon>
        <taxon>Blastomyces</taxon>
    </lineage>
</organism>
<dbReference type="OrthoDB" id="10566579at2759"/>
<gene>
    <name evidence="1" type="ORF">EMPG_17516</name>
</gene>
<comment type="caution">
    <text evidence="1">The sequence shown here is derived from an EMBL/GenBank/DDBJ whole genome shotgun (WGS) entry which is preliminary data.</text>
</comment>
<keyword evidence="2" id="KW-1185">Reference proteome</keyword>
<accession>A0A0H1B7C4</accession>
<protein>
    <submittedName>
        <fullName evidence="1">Uncharacterized protein</fullName>
    </submittedName>
</protein>
<evidence type="ECO:0000313" key="2">
    <source>
        <dbReference type="Proteomes" id="UP000053573"/>
    </source>
</evidence>
<evidence type="ECO:0000313" key="1">
    <source>
        <dbReference type="EMBL" id="KLJ06988.1"/>
    </source>
</evidence>
<proteinExistence type="predicted"/>
<dbReference type="AlphaFoldDB" id="A0A0H1B7C4"/>
<sequence length="81" mass="9070">MSSKNQSRRANTDRRDSLRCGKLALRVRRAMSALKIDVRWIKQKGIREGVIVPCLGCIRVVTFTADFAVACLTFCPITNVS</sequence>
<dbReference type="Proteomes" id="UP000053573">
    <property type="component" value="Unassembled WGS sequence"/>
</dbReference>
<name>A0A0H1B7C4_9EURO</name>
<dbReference type="EMBL" id="LDEV01002936">
    <property type="protein sequence ID" value="KLJ06988.1"/>
    <property type="molecule type" value="Genomic_DNA"/>
</dbReference>